<protein>
    <recommendedName>
        <fullName evidence="3">Plasmid stabilization system protein ParE</fullName>
    </recommendedName>
</protein>
<keyword evidence="2" id="KW-1185">Reference proteome</keyword>
<evidence type="ECO:0000313" key="1">
    <source>
        <dbReference type="EMBL" id="RED98836.1"/>
    </source>
</evidence>
<comment type="caution">
    <text evidence="1">The sequence shown here is derived from an EMBL/GenBank/DDBJ whole genome shotgun (WGS) entry which is preliminary data.</text>
</comment>
<dbReference type="OrthoDB" id="5574284at2"/>
<evidence type="ECO:0008006" key="3">
    <source>
        <dbReference type="Google" id="ProtNLM"/>
    </source>
</evidence>
<dbReference type="InterPro" id="IPR035093">
    <property type="entry name" value="RelE/ParE_toxin_dom_sf"/>
</dbReference>
<dbReference type="EMBL" id="QREG01000009">
    <property type="protein sequence ID" value="RED98836.1"/>
    <property type="molecule type" value="Genomic_DNA"/>
</dbReference>
<evidence type="ECO:0000313" key="2">
    <source>
        <dbReference type="Proteomes" id="UP000256779"/>
    </source>
</evidence>
<dbReference type="AlphaFoldDB" id="A0A3D9L4B1"/>
<name>A0A3D9L4B1_MARFU</name>
<dbReference type="Gene3D" id="3.30.2310.20">
    <property type="entry name" value="RelE-like"/>
    <property type="match status" value="1"/>
</dbReference>
<sequence>MKLVYTDQSYESLDESLRFLLEEQGWSLEKILEFRNAMLDKADNLVTTYNHYQQEEYLEHLGKGHRRIIHGYFKIIYRLEGGLICVTDFFDTRQDPSKMKG</sequence>
<proteinExistence type="predicted"/>
<dbReference type="RefSeq" id="WP_115868143.1">
    <property type="nucleotide sequence ID" value="NZ_QREG01000009.1"/>
</dbReference>
<reference evidence="1 2" key="1">
    <citation type="submission" date="2018-07" db="EMBL/GenBank/DDBJ databases">
        <title>Genomic Encyclopedia of Type Strains, Phase IV (KMG-IV): sequencing the most valuable type-strain genomes for metagenomic binning, comparative biology and taxonomic classification.</title>
        <authorList>
            <person name="Goeker M."/>
        </authorList>
    </citation>
    <scope>NUCLEOTIDE SEQUENCE [LARGE SCALE GENOMIC DNA]</scope>
    <source>
        <strain evidence="1 2">DSM 4134</strain>
    </source>
</reference>
<gene>
    <name evidence="1" type="ORF">C7460_10928</name>
</gene>
<accession>A0A3D9L4B1</accession>
<dbReference type="Proteomes" id="UP000256779">
    <property type="component" value="Unassembled WGS sequence"/>
</dbReference>
<organism evidence="1 2">
    <name type="scientific">Marinoscillum furvescens DSM 4134</name>
    <dbReference type="NCBI Taxonomy" id="1122208"/>
    <lineage>
        <taxon>Bacteria</taxon>
        <taxon>Pseudomonadati</taxon>
        <taxon>Bacteroidota</taxon>
        <taxon>Cytophagia</taxon>
        <taxon>Cytophagales</taxon>
        <taxon>Reichenbachiellaceae</taxon>
        <taxon>Marinoscillum</taxon>
    </lineage>
</organism>